<name>A0A095VRZ4_9GAMM</name>
<dbReference type="Proteomes" id="UP000029640">
    <property type="component" value="Unassembled WGS sequence"/>
</dbReference>
<comment type="caution">
    <text evidence="1">The sequence shown here is derived from an EMBL/GenBank/DDBJ whole genome shotgun (WGS) entry which is preliminary data.</text>
</comment>
<evidence type="ECO:0000313" key="2">
    <source>
        <dbReference type="Proteomes" id="UP000029640"/>
    </source>
</evidence>
<proteinExistence type="predicted"/>
<gene>
    <name evidence="1" type="ORF">HRUBRA_01349</name>
</gene>
<dbReference type="EMBL" id="AUVB01000038">
    <property type="protein sequence ID" value="KGE04125.1"/>
    <property type="molecule type" value="Genomic_DNA"/>
</dbReference>
<organism evidence="1 2">
    <name type="scientific">Pseudohaliea rubra DSM 19751</name>
    <dbReference type="NCBI Taxonomy" id="1265313"/>
    <lineage>
        <taxon>Bacteria</taxon>
        <taxon>Pseudomonadati</taxon>
        <taxon>Pseudomonadota</taxon>
        <taxon>Gammaproteobacteria</taxon>
        <taxon>Cellvibrionales</taxon>
        <taxon>Halieaceae</taxon>
        <taxon>Pseudohaliea</taxon>
    </lineage>
</organism>
<reference evidence="1 2" key="1">
    <citation type="journal article" date="2014" name="Genome Announc.">
        <title>Genome Sequence of Gammaproteobacterial Pseudohaliea rubra Type Strain DSM 19751, Isolated from Coastal Seawater of the Mediterranean Sea.</title>
        <authorList>
            <person name="Spring S."/>
            <person name="Fiebig A."/>
            <person name="Riedel T."/>
            <person name="Goker M."/>
            <person name="Klenk H.P."/>
        </authorList>
    </citation>
    <scope>NUCLEOTIDE SEQUENCE [LARGE SCALE GENOMIC DNA]</scope>
    <source>
        <strain evidence="1 2">DSM 19751</strain>
    </source>
</reference>
<accession>A0A095VRZ4</accession>
<keyword evidence="2" id="KW-1185">Reference proteome</keyword>
<dbReference type="AlphaFoldDB" id="A0A095VRZ4"/>
<dbReference type="STRING" id="1265313.HRUBRA_01349"/>
<evidence type="ECO:0000313" key="1">
    <source>
        <dbReference type="EMBL" id="KGE04125.1"/>
    </source>
</evidence>
<sequence length="100" mass="11105">MQGGLGEGGGHGAPRGELYFHTVFSHEVLWGSGTAFNQMWSPELTRAMALCSGRLTPVFTRQRSWPRAMVGQGGIDRRSHETIMQPFCNHRGLEHGQCHL</sequence>
<dbReference type="HOGENOM" id="CLU_2301929_0_0_6"/>
<protein>
    <submittedName>
        <fullName evidence="1">Uncharacterized protein</fullName>
    </submittedName>
</protein>